<proteinExistence type="predicted"/>
<dbReference type="PANTHER" id="PTHR33924">
    <property type="entry name" value="CATION-TRANSPORTING ATPASE"/>
    <property type="match status" value="1"/>
</dbReference>
<feature type="compositionally biased region" description="Gly residues" evidence="1">
    <location>
        <begin position="33"/>
        <end position="42"/>
    </location>
</feature>
<dbReference type="Proteomes" id="UP000316621">
    <property type="component" value="Chromosome 3"/>
</dbReference>
<dbReference type="EMBL" id="CM010717">
    <property type="protein sequence ID" value="RZC55934.1"/>
    <property type="molecule type" value="Genomic_DNA"/>
</dbReference>
<evidence type="ECO:0000313" key="3">
    <source>
        <dbReference type="Proteomes" id="UP000316621"/>
    </source>
</evidence>
<keyword evidence="3" id="KW-1185">Reference proteome</keyword>
<evidence type="ECO:0000313" key="2">
    <source>
        <dbReference type="EMBL" id="RZC55934.1"/>
    </source>
</evidence>
<name>A0A4Y7J473_PAPSO</name>
<gene>
    <name evidence="2" type="ORF">C5167_014787</name>
</gene>
<dbReference type="AlphaFoldDB" id="A0A4Y7J473"/>
<dbReference type="PANTHER" id="PTHR33924:SF5">
    <property type="entry name" value="CATION-TRANSPORTING ATPASE"/>
    <property type="match status" value="1"/>
</dbReference>
<dbReference type="Gramene" id="RZC55934">
    <property type="protein sequence ID" value="RZC55934"/>
    <property type="gene ID" value="C5167_014787"/>
</dbReference>
<evidence type="ECO:0000256" key="1">
    <source>
        <dbReference type="SAM" id="MobiDB-lite"/>
    </source>
</evidence>
<feature type="region of interest" description="Disordered" evidence="1">
    <location>
        <begin position="1"/>
        <end position="42"/>
    </location>
</feature>
<dbReference type="OMA" id="EMQMNCE"/>
<organism evidence="2 3">
    <name type="scientific">Papaver somniferum</name>
    <name type="common">Opium poppy</name>
    <dbReference type="NCBI Taxonomy" id="3469"/>
    <lineage>
        <taxon>Eukaryota</taxon>
        <taxon>Viridiplantae</taxon>
        <taxon>Streptophyta</taxon>
        <taxon>Embryophyta</taxon>
        <taxon>Tracheophyta</taxon>
        <taxon>Spermatophyta</taxon>
        <taxon>Magnoliopsida</taxon>
        <taxon>Ranunculales</taxon>
        <taxon>Papaveraceae</taxon>
        <taxon>Papaveroideae</taxon>
        <taxon>Papaver</taxon>
    </lineage>
</organism>
<dbReference type="OrthoDB" id="1930341at2759"/>
<protein>
    <submittedName>
        <fullName evidence="2">Uncharacterized protein</fullName>
    </submittedName>
</protein>
<feature type="compositionally biased region" description="Basic and acidic residues" evidence="1">
    <location>
        <begin position="19"/>
        <end position="30"/>
    </location>
</feature>
<reference evidence="2 3" key="1">
    <citation type="journal article" date="2018" name="Science">
        <title>The opium poppy genome and morphinan production.</title>
        <authorList>
            <person name="Guo L."/>
            <person name="Winzer T."/>
            <person name="Yang X."/>
            <person name="Li Y."/>
            <person name="Ning Z."/>
            <person name="He Z."/>
            <person name="Teodor R."/>
            <person name="Lu Y."/>
            <person name="Bowser T.A."/>
            <person name="Graham I.A."/>
            <person name="Ye K."/>
        </authorList>
    </citation>
    <scope>NUCLEOTIDE SEQUENCE [LARGE SCALE GENOMIC DNA]</scope>
    <source>
        <strain evidence="3">cv. HN1</strain>
        <tissue evidence="2">Leaves</tissue>
    </source>
</reference>
<sequence>MDDRVMSSRSLLDPSVNGRHVDTKGEKRSNTELGGGGGGGGCKRFQMRDLRDSGIEAHLSESFVSKETKEKVHLNIVRETSEILNPEMVPDASQALSTKADSMSLNPRKSNTVIHPIDLNTEAEIADYSAADMVAGRLDPYSQHPLYKKYQKIHDTTVKTSKDMGLDLNSLGVSTSVQQNPFYPYQMSDYVKSKDASECGSCTGPLEENDSFRAWKAMKENGFSSSKHGGIPLPKQGIRKAKNDLKKNMEIAKREQVNRFAKIAAPSGLLNGLNPGIINHVRNSNQVHSIIEALVRSERMESGTQSRPASHLERGEETYYTRKDSETMLDYGATQFGHSLQTEHTNASLEGTDFSTMYQMTSSSDQTHGHSYPDFAERRICGHTSSLSQLSSHCMDENVQMKLLSSASNGSENMSTVTNEDSEEHASEFSLSVKAANVASQWLDLLSLDIKGRLAALRRSKKRVQAVVQTELPFLFSREFSSNEENDPSSHMHRARWSAIFDQMDKTLTEEANHLESGLNQIRQMQLHCDQGLRCVNLYDMELLGRSNIEHRVKKEKMAVRAAAASIYSTCNLLMGTENSSSF</sequence>
<accession>A0A4Y7J473</accession>